<dbReference type="RefSeq" id="WP_066645564.1">
    <property type="nucleotide sequence ID" value="NZ_VWXL01000052.1"/>
</dbReference>
<proteinExistence type="predicted"/>
<dbReference type="Pfam" id="PF07501">
    <property type="entry name" value="G5"/>
    <property type="match status" value="1"/>
</dbReference>
<dbReference type="InterPro" id="IPR022029">
    <property type="entry name" value="YoaR-like_PG-bd"/>
</dbReference>
<organism evidence="4 5">
    <name type="scientific">Caproicibacter fermentans</name>
    <dbReference type="NCBI Taxonomy" id="2576756"/>
    <lineage>
        <taxon>Bacteria</taxon>
        <taxon>Bacillati</taxon>
        <taxon>Bacillota</taxon>
        <taxon>Clostridia</taxon>
        <taxon>Eubacteriales</taxon>
        <taxon>Acutalibacteraceae</taxon>
        <taxon>Caproicibacter</taxon>
    </lineage>
</organism>
<keyword evidence="5" id="KW-1185">Reference proteome</keyword>
<name>A0A6N8HZB1_9FIRM</name>
<evidence type="ECO:0000256" key="1">
    <source>
        <dbReference type="ARBA" id="ARBA00022729"/>
    </source>
</evidence>
<evidence type="ECO:0000259" key="3">
    <source>
        <dbReference type="PROSITE" id="PS51109"/>
    </source>
</evidence>
<dbReference type="SMART" id="SM01208">
    <property type="entry name" value="G5"/>
    <property type="match status" value="1"/>
</dbReference>
<dbReference type="Pfam" id="PF12229">
    <property type="entry name" value="PG_binding_4"/>
    <property type="match status" value="1"/>
</dbReference>
<dbReference type="InterPro" id="IPR052913">
    <property type="entry name" value="Glycopeptide_resist_protein"/>
</dbReference>
<dbReference type="PANTHER" id="PTHR35788:SF1">
    <property type="entry name" value="EXPORTED PROTEIN"/>
    <property type="match status" value="1"/>
</dbReference>
<comment type="caution">
    <text evidence="4">The sequence shown here is derived from an EMBL/GenBank/DDBJ whole genome shotgun (WGS) entry which is preliminary data.</text>
</comment>
<evidence type="ECO:0000256" key="2">
    <source>
        <dbReference type="SAM" id="MobiDB-lite"/>
    </source>
</evidence>
<dbReference type="AlphaFoldDB" id="A0A6N8HZB1"/>
<evidence type="ECO:0000313" key="4">
    <source>
        <dbReference type="EMBL" id="MVB10945.1"/>
    </source>
</evidence>
<protein>
    <submittedName>
        <fullName evidence="4">VanW like protein</fullName>
    </submittedName>
</protein>
<dbReference type="PROSITE" id="PS51109">
    <property type="entry name" value="G5"/>
    <property type="match status" value="1"/>
</dbReference>
<keyword evidence="1" id="KW-0732">Signal</keyword>
<dbReference type="EMBL" id="VWXL01000052">
    <property type="protein sequence ID" value="MVB10945.1"/>
    <property type="molecule type" value="Genomic_DNA"/>
</dbReference>
<dbReference type="InterPro" id="IPR011098">
    <property type="entry name" value="G5_dom"/>
</dbReference>
<dbReference type="Proteomes" id="UP000469440">
    <property type="component" value="Unassembled WGS sequence"/>
</dbReference>
<dbReference type="Pfam" id="PF04294">
    <property type="entry name" value="VanW"/>
    <property type="match status" value="1"/>
</dbReference>
<feature type="domain" description="G5" evidence="3">
    <location>
        <begin position="396"/>
        <end position="478"/>
    </location>
</feature>
<dbReference type="PANTHER" id="PTHR35788">
    <property type="entry name" value="EXPORTED PROTEIN-RELATED"/>
    <property type="match status" value="1"/>
</dbReference>
<gene>
    <name evidence="4" type="ORF">CAFE_16460</name>
</gene>
<accession>A0A6N8HZB1</accession>
<reference evidence="4 5" key="1">
    <citation type="submission" date="2019-09" db="EMBL/GenBank/DDBJ databases">
        <title>Genome sequence of Clostridium sp. EA1.</title>
        <authorList>
            <person name="Poehlein A."/>
            <person name="Bengelsdorf F.R."/>
            <person name="Daniel R."/>
        </authorList>
    </citation>
    <scope>NUCLEOTIDE SEQUENCE [LARGE SCALE GENOMIC DNA]</scope>
    <source>
        <strain evidence="4 5">EA1</strain>
    </source>
</reference>
<dbReference type="InterPro" id="IPR007391">
    <property type="entry name" value="Vancomycin_resist_VanW"/>
</dbReference>
<sequence length="545" mass="57089">MIAENKALQPQAVGKPGRKTKAAVAGALVLLIVAGAVLGRSLYLGYQHSREVSAAIDTDAFYSGIVVQGVELGGKSMSEAQAAVEAALSGAQSPVELRIAGAGKTWRITNKNLKFQYNTNDVLKEAYAWARSGDREERYRQVQSLKTSPKTYTVTGKVEESSLESALNAVADEVDTAAQNPRVTAFNTETKQFSFANGKNGVSVDREKLLAGAKSVLESGGVGTVSLSTGEVPFKGTLDDLKAHMKLLGTFSTVSKNNANGTYNMTRALLSANGVCVEPGATFSFFGTAGECGQAQGYKQAGAILNGKLVQEYGGGICQASTTVYGAAVRAGMKITERYNHSIPSSYCPIGQDATVSYPGLDFKFTNPADYPVYLVTSVKNRVLTAAVYGYHPDGYDSVDVVSQVTDTISAPTQAQYILDPSLNKGVIKMTSKARAGYKVKAQRIFRRNGTSVKTEDLPSSYYRPQPAYYAYGKGTDLTRESAARGASSQPAESSKPASSPSPAAKVSSAPPASSAPAASSPVSEDSAAGAAANDDVTAQGEPAA</sequence>
<feature type="region of interest" description="Disordered" evidence="2">
    <location>
        <begin position="480"/>
        <end position="545"/>
    </location>
</feature>
<feature type="compositionally biased region" description="Low complexity" evidence="2">
    <location>
        <begin position="487"/>
        <end position="533"/>
    </location>
</feature>
<evidence type="ECO:0000313" key="5">
    <source>
        <dbReference type="Proteomes" id="UP000469440"/>
    </source>
</evidence>